<protein>
    <submittedName>
        <fullName evidence="3">Uncharacterized protein</fullName>
    </submittedName>
</protein>
<evidence type="ECO:0000256" key="1">
    <source>
        <dbReference type="SAM" id="Coils"/>
    </source>
</evidence>
<dbReference type="Proteomes" id="UP001620626">
    <property type="component" value="Unassembled WGS sequence"/>
</dbReference>
<name>A0ABD2I338_9BILA</name>
<sequence length="748" mass="81481">MQTINNRRNAEQANPFWRPFCKVYADNNGKTSAEEFNEEAQESADVPQLKNAAALPKIIAAATKAILVPIGTFFVHQTQSKRAMASECGGGECQQCDNIGKLENKISMVTSKGQKNIIRAEEEEEEEEKRKSEEEEEEQQQQVEEEEEEESDGTKKGGQWEKHYGKGAMGGGPCGANCGKQCPRRCCCCCGCAKECERSEKGADKSILGPINSQQSAQKKVPLRLFKPFFARNANFGVFNSPPKLIGFNDKVAEKQRSSMDESLENLKERLGKISNKLDFWKTNLLRKPLQAIDESIPTAADQQQKETSRADQLKMLKEVISKELAAITVTEKLTKTLLDNGDENAAKDGYARNSTATAQTVLGISNISSASSSLSSSTSTSTSTTTTATISTTTPTATVTSSNSTEGTQQQKQQIPMEIIKTSAPAFSSSSATTLSTTPTAEGGKTITTTEMPSQNGTKNGTTAAQQIDHVTSPAQLIQTTTTISDIDLTTSSTSTPTAAVNGTLFTLTTRQLQTASAAELPTPPPYVPANEPSNMPIINVRPVIVQEMAPTDNATGNNGTAQSTTLMSLTQLDQNGNDKTNAFISPTTTPVIIMKSVPQTVVSSNEKTMTEQNAYTDHLPPILPNLDIQNITKPNEEEKENGTKERMNRMQFDENNLGQINNVKMEDQQIAVNGRPISLVSSNFASKNVKESEHKNSEFREYPHRKKLLSTRHIKVMQQQQPPLSKMLLNKTAKSAPPPLFGNIPK</sequence>
<comment type="caution">
    <text evidence="3">The sequence shown here is derived from an EMBL/GenBank/DDBJ whole genome shotgun (WGS) entry which is preliminary data.</text>
</comment>
<feature type="compositionally biased region" description="Basic and acidic residues" evidence="2">
    <location>
        <begin position="152"/>
        <end position="161"/>
    </location>
</feature>
<proteinExistence type="predicted"/>
<keyword evidence="4" id="KW-1185">Reference proteome</keyword>
<feature type="region of interest" description="Disordered" evidence="2">
    <location>
        <begin position="370"/>
        <end position="463"/>
    </location>
</feature>
<reference evidence="3 4" key="1">
    <citation type="submission" date="2024-10" db="EMBL/GenBank/DDBJ databases">
        <authorList>
            <person name="Kim D."/>
        </authorList>
    </citation>
    <scope>NUCLEOTIDE SEQUENCE [LARGE SCALE GENOMIC DNA]</scope>
    <source>
        <strain evidence="3">BH-2024</strain>
    </source>
</reference>
<feature type="coiled-coil region" evidence="1">
    <location>
        <begin position="257"/>
        <end position="284"/>
    </location>
</feature>
<evidence type="ECO:0000313" key="4">
    <source>
        <dbReference type="Proteomes" id="UP001620626"/>
    </source>
</evidence>
<accession>A0ABD2I338</accession>
<feature type="compositionally biased region" description="Low complexity" evidence="2">
    <location>
        <begin position="370"/>
        <end position="406"/>
    </location>
</feature>
<evidence type="ECO:0000313" key="3">
    <source>
        <dbReference type="EMBL" id="KAL3070568.1"/>
    </source>
</evidence>
<evidence type="ECO:0000256" key="2">
    <source>
        <dbReference type="SAM" id="MobiDB-lite"/>
    </source>
</evidence>
<dbReference type="AlphaFoldDB" id="A0ABD2I338"/>
<feature type="compositionally biased region" description="Low complexity" evidence="2">
    <location>
        <begin position="423"/>
        <end position="442"/>
    </location>
</feature>
<organism evidence="3 4">
    <name type="scientific">Heterodera trifolii</name>
    <dbReference type="NCBI Taxonomy" id="157864"/>
    <lineage>
        <taxon>Eukaryota</taxon>
        <taxon>Metazoa</taxon>
        <taxon>Ecdysozoa</taxon>
        <taxon>Nematoda</taxon>
        <taxon>Chromadorea</taxon>
        <taxon>Rhabditida</taxon>
        <taxon>Tylenchina</taxon>
        <taxon>Tylenchomorpha</taxon>
        <taxon>Tylenchoidea</taxon>
        <taxon>Heteroderidae</taxon>
        <taxon>Heteroderinae</taxon>
        <taxon>Heterodera</taxon>
    </lineage>
</organism>
<dbReference type="EMBL" id="JBICBT010001381">
    <property type="protein sequence ID" value="KAL3070568.1"/>
    <property type="molecule type" value="Genomic_DNA"/>
</dbReference>
<keyword evidence="1" id="KW-0175">Coiled coil</keyword>
<gene>
    <name evidence="3" type="ORF">niasHT_032358</name>
</gene>
<feature type="region of interest" description="Disordered" evidence="2">
    <location>
        <begin position="111"/>
        <end position="161"/>
    </location>
</feature>
<feature type="compositionally biased region" description="Polar residues" evidence="2">
    <location>
        <begin position="447"/>
        <end position="463"/>
    </location>
</feature>
<feature type="compositionally biased region" description="Acidic residues" evidence="2">
    <location>
        <begin position="134"/>
        <end position="151"/>
    </location>
</feature>